<keyword evidence="3" id="KW-1185">Reference proteome</keyword>
<protein>
    <submittedName>
        <fullName evidence="2">Uncharacterized protein</fullName>
    </submittedName>
</protein>
<dbReference type="STRING" id="1193182.BN11_450020"/>
<feature type="compositionally biased region" description="Polar residues" evidence="1">
    <location>
        <begin position="192"/>
        <end position="202"/>
    </location>
</feature>
<evidence type="ECO:0000313" key="2">
    <source>
        <dbReference type="EMBL" id="CCH74482.1"/>
    </source>
</evidence>
<dbReference type="EMBL" id="CAJA01000390">
    <property type="protein sequence ID" value="CCH74482.1"/>
    <property type="molecule type" value="Genomic_DNA"/>
</dbReference>
<reference evidence="2 3" key="1">
    <citation type="journal article" date="2013" name="ISME J.">
        <title>A metabolic model for members of the genus Tetrasphaera involved in enhanced biological phosphorus removal.</title>
        <authorList>
            <person name="Kristiansen R."/>
            <person name="Nguyen H.T.T."/>
            <person name="Saunders A.M."/>
            <person name="Nielsen J.L."/>
            <person name="Wimmer R."/>
            <person name="Le V.Q."/>
            <person name="McIlroy S.J."/>
            <person name="Petrovski S."/>
            <person name="Seviour R.J."/>
            <person name="Calteau A."/>
            <person name="Nielsen K.L."/>
            <person name="Nielsen P.H."/>
        </authorList>
    </citation>
    <scope>NUCLEOTIDE SEQUENCE [LARGE SCALE GENOMIC DNA]</scope>
    <source>
        <strain evidence="2 3">Ben110</strain>
    </source>
</reference>
<dbReference type="Proteomes" id="UP000035763">
    <property type="component" value="Unassembled WGS sequence"/>
</dbReference>
<gene>
    <name evidence="2" type="ORF">BN11_450020</name>
</gene>
<name>W6JZ89_9MICO</name>
<feature type="region of interest" description="Disordered" evidence="1">
    <location>
        <begin position="192"/>
        <end position="260"/>
    </location>
</feature>
<evidence type="ECO:0000313" key="3">
    <source>
        <dbReference type="Proteomes" id="UP000035763"/>
    </source>
</evidence>
<evidence type="ECO:0000256" key="1">
    <source>
        <dbReference type="SAM" id="MobiDB-lite"/>
    </source>
</evidence>
<organism evidence="2 3">
    <name type="scientific">Nostocoides australiense Ben110</name>
    <dbReference type="NCBI Taxonomy" id="1193182"/>
    <lineage>
        <taxon>Bacteria</taxon>
        <taxon>Bacillati</taxon>
        <taxon>Actinomycetota</taxon>
        <taxon>Actinomycetes</taxon>
        <taxon>Micrococcales</taxon>
        <taxon>Intrasporangiaceae</taxon>
        <taxon>Nostocoides</taxon>
    </lineage>
</organism>
<proteinExistence type="predicted"/>
<dbReference type="AlphaFoldDB" id="W6JZ89"/>
<sequence>MTHFQPTPLPLSPSLNRMLLADLPAVTEGFSGTQGNVWAIAWLMDAEPGLVARLRESGVDLPAVPSRTEVTPELMTAATRWPSALDLLLRAGPAAPGYDAASAVARRLGSALGALLVTLVTGPVRIRAQRPDWPSEPGQPGPRCSESCWAAARFAVNWAICSCQKRRRSWTSRGLASPCTASRNRSPWSYVVSQPPSATGSRSIAGERTSRRRESVMAGLSETCRSSRPRGGSGRTTSSIPSCAPCCRSSYPARRSCRSR</sequence>
<comment type="caution">
    <text evidence="2">The sequence shown here is derived from an EMBL/GenBank/DDBJ whole genome shotgun (WGS) entry which is preliminary data.</text>
</comment>
<accession>W6JZ89</accession>